<dbReference type="Gene3D" id="3.30.70.270">
    <property type="match status" value="1"/>
</dbReference>
<dbReference type="InterPro" id="IPR053848">
    <property type="entry name" value="IMS_HHH_1"/>
</dbReference>
<dbReference type="GO" id="GO:0003887">
    <property type="term" value="F:DNA-directed DNA polymerase activity"/>
    <property type="evidence" value="ECO:0007669"/>
    <property type="project" value="UniProtKB-UniRule"/>
</dbReference>
<dbReference type="PANTHER" id="PTHR11076">
    <property type="entry name" value="DNA REPAIR POLYMERASE UMUC / TRANSFERASE FAMILY MEMBER"/>
    <property type="match status" value="1"/>
</dbReference>
<evidence type="ECO:0000256" key="1">
    <source>
        <dbReference type="ARBA" id="ARBA00004496"/>
    </source>
</evidence>
<dbReference type="PANTHER" id="PTHR11076:SF33">
    <property type="entry name" value="DNA POLYMERASE KAPPA"/>
    <property type="match status" value="1"/>
</dbReference>
<keyword evidence="8 15" id="KW-0479">Metal-binding</keyword>
<comment type="cofactor">
    <cofactor evidence="15">
        <name>Mg(2+)</name>
        <dbReference type="ChEBI" id="CHEBI:18420"/>
    </cofactor>
    <text evidence="15">Binds 2 magnesium ions per subunit.</text>
</comment>
<comment type="catalytic activity">
    <reaction evidence="14 15">
        <text>DNA(n) + a 2'-deoxyribonucleoside 5'-triphosphate = DNA(n+1) + diphosphate</text>
        <dbReference type="Rhea" id="RHEA:22508"/>
        <dbReference type="Rhea" id="RHEA-COMP:17339"/>
        <dbReference type="Rhea" id="RHEA-COMP:17340"/>
        <dbReference type="ChEBI" id="CHEBI:33019"/>
        <dbReference type="ChEBI" id="CHEBI:61560"/>
        <dbReference type="ChEBI" id="CHEBI:173112"/>
        <dbReference type="EC" id="2.7.7.7"/>
    </reaction>
</comment>
<feature type="active site" evidence="15">
    <location>
        <position position="122"/>
    </location>
</feature>
<evidence type="ECO:0000256" key="10">
    <source>
        <dbReference type="ARBA" id="ARBA00022842"/>
    </source>
</evidence>
<dbReference type="GO" id="GO:0006261">
    <property type="term" value="P:DNA-templated DNA replication"/>
    <property type="evidence" value="ECO:0007669"/>
    <property type="project" value="UniProtKB-UniRule"/>
</dbReference>
<reference evidence="17 18" key="1">
    <citation type="journal article" date="2016" name="Nat. Commun.">
        <title>Thousands of microbial genomes shed light on interconnected biogeochemical processes in an aquifer system.</title>
        <authorList>
            <person name="Anantharaman K."/>
            <person name="Brown C.T."/>
            <person name="Hug L.A."/>
            <person name="Sharon I."/>
            <person name="Castelle C.J."/>
            <person name="Probst A.J."/>
            <person name="Thomas B.C."/>
            <person name="Singh A."/>
            <person name="Wilkins M.J."/>
            <person name="Karaoz U."/>
            <person name="Brodie E.L."/>
            <person name="Williams K.H."/>
            <person name="Hubbard S.S."/>
            <person name="Banfield J.F."/>
        </authorList>
    </citation>
    <scope>NUCLEOTIDE SEQUENCE [LARGE SCALE GENOMIC DNA]</scope>
</reference>
<keyword evidence="12 15" id="KW-0238">DNA-binding</keyword>
<accession>A0A1F5B0U5</accession>
<comment type="function">
    <text evidence="15">Poorly processive, error-prone DNA polymerase involved in untargeted mutagenesis. Copies undamaged DNA at stalled replication forks, which arise in vivo from mismatched or misaligned primer ends. These misaligned primers can be extended by PolIV. Exhibits no 3'-5' exonuclease (proofreading) activity. May be involved in translesional synthesis, in conjunction with the beta clamp from PolIII.</text>
</comment>
<dbReference type="Gene3D" id="1.10.150.20">
    <property type="entry name" value="5' to 3' exonuclease, C-terminal subdomain"/>
    <property type="match status" value="1"/>
</dbReference>
<gene>
    <name evidence="15" type="primary">dinB</name>
    <name evidence="17" type="ORF">A2Z10_02965</name>
</gene>
<evidence type="ECO:0000256" key="6">
    <source>
        <dbReference type="ARBA" id="ARBA00022695"/>
    </source>
</evidence>
<evidence type="ECO:0000256" key="4">
    <source>
        <dbReference type="ARBA" id="ARBA00022490"/>
    </source>
</evidence>
<dbReference type="Pfam" id="PF21999">
    <property type="entry name" value="IMS_HHH_1"/>
    <property type="match status" value="1"/>
</dbReference>
<keyword evidence="5 15" id="KW-0808">Transferase</keyword>
<dbReference type="Pfam" id="PF00817">
    <property type="entry name" value="IMS"/>
    <property type="match status" value="1"/>
</dbReference>
<dbReference type="CDD" id="cd03586">
    <property type="entry name" value="PolY_Pol_IV_kappa"/>
    <property type="match status" value="1"/>
</dbReference>
<dbReference type="InterPro" id="IPR043128">
    <property type="entry name" value="Rev_trsase/Diguanyl_cyclase"/>
</dbReference>
<dbReference type="Gene3D" id="3.40.1170.60">
    <property type="match status" value="1"/>
</dbReference>
<dbReference type="HAMAP" id="MF_01113">
    <property type="entry name" value="DNApol_IV"/>
    <property type="match status" value="1"/>
</dbReference>
<evidence type="ECO:0000256" key="14">
    <source>
        <dbReference type="ARBA" id="ARBA00049244"/>
    </source>
</evidence>
<keyword evidence="13 15" id="KW-0234">DNA repair</keyword>
<evidence type="ECO:0000256" key="9">
    <source>
        <dbReference type="ARBA" id="ARBA00022763"/>
    </source>
</evidence>
<dbReference type="GO" id="GO:0042276">
    <property type="term" value="P:error-prone translesion synthesis"/>
    <property type="evidence" value="ECO:0007669"/>
    <property type="project" value="TreeGrafter"/>
</dbReference>
<evidence type="ECO:0000313" key="17">
    <source>
        <dbReference type="EMBL" id="OGD24231.1"/>
    </source>
</evidence>
<feature type="binding site" evidence="15">
    <location>
        <position position="15"/>
    </location>
    <ligand>
        <name>Mg(2+)</name>
        <dbReference type="ChEBI" id="CHEBI:18420"/>
    </ligand>
</feature>
<dbReference type="PROSITE" id="PS50173">
    <property type="entry name" value="UMUC"/>
    <property type="match status" value="1"/>
</dbReference>
<dbReference type="EMBL" id="MEYI01000009">
    <property type="protein sequence ID" value="OGD24231.1"/>
    <property type="molecule type" value="Genomic_DNA"/>
</dbReference>
<dbReference type="InterPro" id="IPR017961">
    <property type="entry name" value="DNA_pol_Y-fam_little_finger"/>
</dbReference>
<keyword evidence="3 15" id="KW-0515">Mutator protein</keyword>
<dbReference type="Pfam" id="PF11799">
    <property type="entry name" value="IMS_C"/>
    <property type="match status" value="1"/>
</dbReference>
<feature type="binding site" evidence="15">
    <location>
        <position position="121"/>
    </location>
    <ligand>
        <name>Mg(2+)</name>
        <dbReference type="ChEBI" id="CHEBI:18420"/>
    </ligand>
</feature>
<evidence type="ECO:0000256" key="12">
    <source>
        <dbReference type="ARBA" id="ARBA00023125"/>
    </source>
</evidence>
<protein>
    <recommendedName>
        <fullName evidence="15">DNA polymerase IV</fullName>
        <shortName evidence="15">Pol IV</shortName>
        <ecNumber evidence="15">2.7.7.7</ecNumber>
    </recommendedName>
</protein>
<dbReference type="InterPro" id="IPR036775">
    <property type="entry name" value="DNA_pol_Y-fam_lit_finger_sf"/>
</dbReference>
<evidence type="ECO:0000259" key="16">
    <source>
        <dbReference type="PROSITE" id="PS50173"/>
    </source>
</evidence>
<dbReference type="InterPro" id="IPR022880">
    <property type="entry name" value="DNApol_IV"/>
</dbReference>
<dbReference type="NCBIfam" id="NF002677">
    <property type="entry name" value="PRK02406.1"/>
    <property type="match status" value="1"/>
</dbReference>
<sequence length="364" mass="40987">MMQVMTKKRIIGHLDMDAFFAAVEERDNPRFRGKPLVVGSDPMGGKGRGVVATANYAARKYGIFSATPITKAWRLSEAARMRGEEPVIFVEGSHEHYGEVSSRIMDIIREHAPLVEQASIDEAYFDLSFLSSFAKAARVCKKIKQEIQEKEQLTASVGIGPNKLIAKIASNHQKPDGLTVVEEKDAELFLDQFPVRTIPGIGPKTESMLHARGIKTVHDLKKFSLSALEEMMGKWGADLYDKIRGIDDAEIVEEYEVKSIGEQETFLHDTGSAEIIFDRVSAMCKHIIKRLSGEEFTSFRTIVVTVRFSDFETKTRSHTLPKPQRTAKALQVEAFRLILPFLDKRENPKRKLIRLVGVRIEKLA</sequence>
<dbReference type="SUPFAM" id="SSF56672">
    <property type="entry name" value="DNA/RNA polymerases"/>
    <property type="match status" value="1"/>
</dbReference>
<dbReference type="GO" id="GO:0003684">
    <property type="term" value="F:damaged DNA binding"/>
    <property type="evidence" value="ECO:0007669"/>
    <property type="project" value="InterPro"/>
</dbReference>
<keyword evidence="6 15" id="KW-0548">Nucleotidyltransferase</keyword>
<keyword evidence="7 15" id="KW-0235">DNA replication</keyword>
<evidence type="ECO:0000256" key="13">
    <source>
        <dbReference type="ARBA" id="ARBA00023204"/>
    </source>
</evidence>
<dbReference type="SUPFAM" id="SSF100879">
    <property type="entry name" value="Lesion bypass DNA polymerase (Y-family), little finger domain"/>
    <property type="match status" value="1"/>
</dbReference>
<dbReference type="GO" id="GO:0005737">
    <property type="term" value="C:cytoplasm"/>
    <property type="evidence" value="ECO:0007669"/>
    <property type="project" value="UniProtKB-SubCell"/>
</dbReference>
<evidence type="ECO:0000256" key="5">
    <source>
        <dbReference type="ARBA" id="ARBA00022679"/>
    </source>
</evidence>
<evidence type="ECO:0000256" key="7">
    <source>
        <dbReference type="ARBA" id="ARBA00022705"/>
    </source>
</evidence>
<evidence type="ECO:0000256" key="15">
    <source>
        <dbReference type="HAMAP-Rule" id="MF_01113"/>
    </source>
</evidence>
<evidence type="ECO:0000256" key="2">
    <source>
        <dbReference type="ARBA" id="ARBA00010945"/>
    </source>
</evidence>
<evidence type="ECO:0000256" key="8">
    <source>
        <dbReference type="ARBA" id="ARBA00022723"/>
    </source>
</evidence>
<comment type="subcellular location">
    <subcellularLocation>
        <location evidence="1 15">Cytoplasm</location>
    </subcellularLocation>
</comment>
<keyword evidence="10 15" id="KW-0460">Magnesium</keyword>
<dbReference type="InterPro" id="IPR043502">
    <property type="entry name" value="DNA/RNA_pol_sf"/>
</dbReference>
<dbReference type="GO" id="GO:0006281">
    <property type="term" value="P:DNA repair"/>
    <property type="evidence" value="ECO:0007669"/>
    <property type="project" value="UniProtKB-UniRule"/>
</dbReference>
<keyword evidence="9 15" id="KW-0227">DNA damage</keyword>
<comment type="caution">
    <text evidence="17">The sequence shown here is derived from an EMBL/GenBank/DDBJ whole genome shotgun (WGS) entry which is preliminary data.</text>
</comment>
<keyword evidence="4 15" id="KW-0963">Cytoplasm</keyword>
<comment type="similarity">
    <text evidence="2 15">Belongs to the DNA polymerase type-Y family.</text>
</comment>
<dbReference type="InterPro" id="IPR050116">
    <property type="entry name" value="DNA_polymerase-Y"/>
</dbReference>
<dbReference type="AlphaFoldDB" id="A0A1F5B0U5"/>
<name>A0A1F5B0U5_9BACT</name>
<proteinExistence type="inferred from homology"/>
<dbReference type="InterPro" id="IPR001126">
    <property type="entry name" value="UmuC"/>
</dbReference>
<organism evidence="17 18">
    <name type="scientific">Candidatus Azambacteria bacterium RBG_16_47_10</name>
    <dbReference type="NCBI Taxonomy" id="1797292"/>
    <lineage>
        <taxon>Bacteria</taxon>
        <taxon>Candidatus Azamiibacteriota</taxon>
    </lineage>
</organism>
<feature type="domain" description="UmuC" evidence="16">
    <location>
        <begin position="11"/>
        <end position="202"/>
    </location>
</feature>
<evidence type="ECO:0000256" key="11">
    <source>
        <dbReference type="ARBA" id="ARBA00022932"/>
    </source>
</evidence>
<keyword evidence="11 15" id="KW-0239">DNA-directed DNA polymerase</keyword>
<dbReference type="Gene3D" id="3.30.1490.100">
    <property type="entry name" value="DNA polymerase, Y-family, little finger domain"/>
    <property type="match status" value="1"/>
</dbReference>
<dbReference type="GO" id="GO:0000287">
    <property type="term" value="F:magnesium ion binding"/>
    <property type="evidence" value="ECO:0007669"/>
    <property type="project" value="UniProtKB-UniRule"/>
</dbReference>
<evidence type="ECO:0000313" key="18">
    <source>
        <dbReference type="Proteomes" id="UP000176639"/>
    </source>
</evidence>
<dbReference type="Proteomes" id="UP000176639">
    <property type="component" value="Unassembled WGS sequence"/>
</dbReference>
<feature type="site" description="Substrate discrimination" evidence="15">
    <location>
        <position position="20"/>
    </location>
</feature>
<dbReference type="EC" id="2.7.7.7" evidence="15"/>
<evidence type="ECO:0000256" key="3">
    <source>
        <dbReference type="ARBA" id="ARBA00022457"/>
    </source>
</evidence>
<comment type="subunit">
    <text evidence="15">Monomer.</text>
</comment>